<sequence>MDQPLNLRQLIDKSVCQALFPFTLRHVCLTGIVLSAPVMDALMTLTNLRHLELMGSVIDTQLAARYIDRLGLWTF</sequence>
<protein>
    <submittedName>
        <fullName evidence="1">Uncharacterized protein</fullName>
    </submittedName>
</protein>
<dbReference type="EMBL" id="UYRV01115096">
    <property type="protein sequence ID" value="VDN29295.1"/>
    <property type="molecule type" value="Genomic_DNA"/>
</dbReference>
<keyword evidence="2" id="KW-1185">Reference proteome</keyword>
<name>A0A3P7MIE9_CYLGO</name>
<proteinExistence type="predicted"/>
<reference evidence="1 2" key="1">
    <citation type="submission" date="2018-11" db="EMBL/GenBank/DDBJ databases">
        <authorList>
            <consortium name="Pathogen Informatics"/>
        </authorList>
    </citation>
    <scope>NUCLEOTIDE SEQUENCE [LARGE SCALE GENOMIC DNA]</scope>
</reference>
<evidence type="ECO:0000313" key="1">
    <source>
        <dbReference type="EMBL" id="VDN29295.1"/>
    </source>
</evidence>
<dbReference type="AlphaFoldDB" id="A0A3P7MIE9"/>
<gene>
    <name evidence="1" type="ORF">CGOC_LOCUS11218</name>
</gene>
<evidence type="ECO:0000313" key="2">
    <source>
        <dbReference type="Proteomes" id="UP000271889"/>
    </source>
</evidence>
<accession>A0A3P7MIE9</accession>
<organism evidence="1 2">
    <name type="scientific">Cylicostephanus goldi</name>
    <name type="common">Nematode worm</name>
    <dbReference type="NCBI Taxonomy" id="71465"/>
    <lineage>
        <taxon>Eukaryota</taxon>
        <taxon>Metazoa</taxon>
        <taxon>Ecdysozoa</taxon>
        <taxon>Nematoda</taxon>
        <taxon>Chromadorea</taxon>
        <taxon>Rhabditida</taxon>
        <taxon>Rhabditina</taxon>
        <taxon>Rhabditomorpha</taxon>
        <taxon>Strongyloidea</taxon>
        <taxon>Strongylidae</taxon>
        <taxon>Cylicostephanus</taxon>
    </lineage>
</organism>
<dbReference type="Proteomes" id="UP000271889">
    <property type="component" value="Unassembled WGS sequence"/>
</dbReference>
<dbReference type="OrthoDB" id="5828268at2759"/>